<dbReference type="Proteomes" id="UP000441208">
    <property type="component" value="Unassembled WGS sequence"/>
</dbReference>
<organism evidence="11 12">
    <name type="scientific">Phytophthora fragariae</name>
    <dbReference type="NCBI Taxonomy" id="53985"/>
    <lineage>
        <taxon>Eukaryota</taxon>
        <taxon>Sar</taxon>
        <taxon>Stramenopiles</taxon>
        <taxon>Oomycota</taxon>
        <taxon>Peronosporomycetes</taxon>
        <taxon>Peronosporales</taxon>
        <taxon>Peronosporaceae</taxon>
        <taxon>Phytophthora</taxon>
    </lineage>
</organism>
<dbReference type="EMBL" id="QXFZ01003225">
    <property type="protein sequence ID" value="KAE9070432.1"/>
    <property type="molecule type" value="Genomic_DNA"/>
</dbReference>
<evidence type="ECO:0000256" key="5">
    <source>
        <dbReference type="ARBA" id="ARBA00022801"/>
    </source>
</evidence>
<dbReference type="InterPro" id="IPR041588">
    <property type="entry name" value="Integrase_H2C2"/>
</dbReference>
<dbReference type="InterPro" id="IPR036397">
    <property type="entry name" value="RNaseH_sf"/>
</dbReference>
<dbReference type="Gene3D" id="3.10.10.10">
    <property type="entry name" value="HIV Type 1 Reverse Transcriptase, subunit A, domain 1"/>
    <property type="match status" value="1"/>
</dbReference>
<feature type="region of interest" description="Disordered" evidence="7">
    <location>
        <begin position="341"/>
        <end position="360"/>
    </location>
</feature>
<keyword evidence="2" id="KW-0548">Nucleotidyltransferase</keyword>
<dbReference type="PROSITE" id="PS50878">
    <property type="entry name" value="RT_POL"/>
    <property type="match status" value="1"/>
</dbReference>
<dbReference type="GO" id="GO:0006508">
    <property type="term" value="P:proteolysis"/>
    <property type="evidence" value="ECO:0007669"/>
    <property type="project" value="InterPro"/>
</dbReference>
<evidence type="ECO:0000256" key="3">
    <source>
        <dbReference type="ARBA" id="ARBA00022722"/>
    </source>
</evidence>
<evidence type="ECO:0008006" key="13">
    <source>
        <dbReference type="Google" id="ProtNLM"/>
    </source>
</evidence>
<keyword evidence="5" id="KW-0378">Hydrolase</keyword>
<name>A0A6A3Q7S3_9STRA</name>
<evidence type="ECO:0000256" key="2">
    <source>
        <dbReference type="ARBA" id="ARBA00022695"/>
    </source>
</evidence>
<dbReference type="Pfam" id="PF00665">
    <property type="entry name" value="rve"/>
    <property type="match status" value="1"/>
</dbReference>
<dbReference type="Gene3D" id="1.10.340.70">
    <property type="match status" value="1"/>
</dbReference>
<dbReference type="GO" id="GO:0003964">
    <property type="term" value="F:RNA-directed DNA polymerase activity"/>
    <property type="evidence" value="ECO:0007669"/>
    <property type="project" value="UniProtKB-KW"/>
</dbReference>
<evidence type="ECO:0000313" key="12">
    <source>
        <dbReference type="Proteomes" id="UP000441208"/>
    </source>
</evidence>
<dbReference type="InterPro" id="IPR001584">
    <property type="entry name" value="Integrase_cat-core"/>
</dbReference>
<dbReference type="InterPro" id="IPR050951">
    <property type="entry name" value="Retrovirus_Pol_polyprotein"/>
</dbReference>
<dbReference type="InterPro" id="IPR012337">
    <property type="entry name" value="RNaseH-like_sf"/>
</dbReference>
<feature type="region of interest" description="Disordered" evidence="7">
    <location>
        <begin position="539"/>
        <end position="562"/>
    </location>
</feature>
<evidence type="ECO:0000259" key="8">
    <source>
        <dbReference type="PROSITE" id="PS50175"/>
    </source>
</evidence>
<evidence type="ECO:0000256" key="1">
    <source>
        <dbReference type="ARBA" id="ARBA00022679"/>
    </source>
</evidence>
<dbReference type="PROSITE" id="PS50994">
    <property type="entry name" value="INTEGRASE"/>
    <property type="match status" value="1"/>
</dbReference>
<feature type="region of interest" description="Disordered" evidence="7">
    <location>
        <begin position="1"/>
        <end position="106"/>
    </location>
</feature>
<dbReference type="GO" id="GO:0004519">
    <property type="term" value="F:endonuclease activity"/>
    <property type="evidence" value="ECO:0007669"/>
    <property type="project" value="UniProtKB-KW"/>
</dbReference>
<dbReference type="GO" id="GO:0004190">
    <property type="term" value="F:aspartic-type endopeptidase activity"/>
    <property type="evidence" value="ECO:0007669"/>
    <property type="project" value="InterPro"/>
</dbReference>
<dbReference type="CDD" id="cd09274">
    <property type="entry name" value="RNase_HI_RT_Ty3"/>
    <property type="match status" value="1"/>
</dbReference>
<protein>
    <recommendedName>
        <fullName evidence="13">Reverse transcriptase</fullName>
    </recommendedName>
</protein>
<dbReference type="InterPro" id="IPR001969">
    <property type="entry name" value="Aspartic_peptidase_AS"/>
</dbReference>
<keyword evidence="6" id="KW-0695">RNA-directed DNA polymerase</keyword>
<feature type="domain" description="Integrase catalytic" evidence="10">
    <location>
        <begin position="1102"/>
        <end position="1263"/>
    </location>
</feature>
<evidence type="ECO:0000256" key="6">
    <source>
        <dbReference type="ARBA" id="ARBA00022918"/>
    </source>
</evidence>
<evidence type="ECO:0000259" key="9">
    <source>
        <dbReference type="PROSITE" id="PS50878"/>
    </source>
</evidence>
<feature type="compositionally biased region" description="Low complexity" evidence="7">
    <location>
        <begin position="10"/>
        <end position="22"/>
    </location>
</feature>
<dbReference type="InterPro" id="IPR001995">
    <property type="entry name" value="Peptidase_A2_cat"/>
</dbReference>
<dbReference type="PANTHER" id="PTHR37984">
    <property type="entry name" value="PROTEIN CBG26694"/>
    <property type="match status" value="1"/>
</dbReference>
<dbReference type="InterPro" id="IPR043502">
    <property type="entry name" value="DNA/RNA_pol_sf"/>
</dbReference>
<dbReference type="PROSITE" id="PS00141">
    <property type="entry name" value="ASP_PROTEASE"/>
    <property type="match status" value="1"/>
</dbReference>
<evidence type="ECO:0000259" key="10">
    <source>
        <dbReference type="PROSITE" id="PS50994"/>
    </source>
</evidence>
<dbReference type="Gene3D" id="3.30.420.10">
    <property type="entry name" value="Ribonuclease H-like superfamily/Ribonuclease H"/>
    <property type="match status" value="1"/>
</dbReference>
<keyword evidence="4" id="KW-0255">Endonuclease</keyword>
<dbReference type="Pfam" id="PF17921">
    <property type="entry name" value="Integrase_H2C2"/>
    <property type="match status" value="1"/>
</dbReference>
<feature type="domain" description="Reverse transcriptase" evidence="9">
    <location>
        <begin position="520"/>
        <end position="705"/>
    </location>
</feature>
<dbReference type="InterPro" id="IPR043128">
    <property type="entry name" value="Rev_trsase/Diguanyl_cyclase"/>
</dbReference>
<proteinExistence type="predicted"/>
<accession>A0A6A3Q7S3</accession>
<dbReference type="Gene3D" id="3.30.70.270">
    <property type="match status" value="2"/>
</dbReference>
<evidence type="ECO:0000256" key="4">
    <source>
        <dbReference type="ARBA" id="ARBA00022759"/>
    </source>
</evidence>
<dbReference type="InterPro" id="IPR000477">
    <property type="entry name" value="RT_dom"/>
</dbReference>
<keyword evidence="1" id="KW-0808">Transferase</keyword>
<dbReference type="PROSITE" id="PS50175">
    <property type="entry name" value="ASP_PROT_RETROV"/>
    <property type="match status" value="1"/>
</dbReference>
<comment type="caution">
    <text evidence="11">The sequence shown here is derived from an EMBL/GenBank/DDBJ whole genome shotgun (WGS) entry which is preliminary data.</text>
</comment>
<dbReference type="PANTHER" id="PTHR37984:SF5">
    <property type="entry name" value="PROTEIN NYNRIN-LIKE"/>
    <property type="match status" value="1"/>
</dbReference>
<dbReference type="CDD" id="cd01647">
    <property type="entry name" value="RT_LTR"/>
    <property type="match status" value="1"/>
</dbReference>
<feature type="domain" description="Peptidase A2" evidence="8">
    <location>
        <begin position="184"/>
        <end position="274"/>
    </location>
</feature>
<feature type="compositionally biased region" description="Gly residues" evidence="7">
    <location>
        <begin position="38"/>
        <end position="60"/>
    </location>
</feature>
<sequence>MRGFMTWEQASEAAARTSTSSSGGRGGGRISADHSGRRSGGGRGGGDTSTGQSGGGGHTGGDANNRTGGRSNGGRGGGQSGRGGAGGRGVGTGGPPVGQGGPDGAARPRGACLKCGSTQHQVLGCPDIQPGEAERMLAELRAQRAAPTTTLRRVETVAEPGHEAGATKEPSGAVEARVDGLEVHALLLDTGADESLVAQGVVDAIKARGTPVFLADIPPRTLSPIGGKDFAVHQAVTFREVELATSTGPLMLRNLACLVEDGNTSLDFTLGRPIMIVLGYSADELLVRARGTKSEWELGDKEQVGDDAETTALQRMCRMQTRARDIALDTMALEGLVSNTATTDQDWGGSDKAHGGTDSPRTIFKTKNLTPAYWQLPLSSSGAQVLAFQTLDGCPRFSRVPAGAHATATENADAVERHETRTALPSLRLHDSSAVHDMLDSKLAAARAKGLSAMGVKRLREILLRRQDSFRLEFGCDPPVKVAPLQVRVKVNAQPTKAQPRRYSPDDRAFLDRHTAKLLEFGLVFLNHRSRWASAPRIVRKKEQDSDPSADPRMTIDTRGVNERTEAMPWPMPVLEVVLGALEGAKVFFALDWFRGYWQLPLHEDSQELFTFITHRGMYTPTRVPMGATDAVAYCQGVVEEIFGDRLGNGILAWLDDILGYAESEDELLQLLDQVLARCEAYGLKLHAKKCEFFEIDVKWCGKMVSAAGVRHCPDRGQGLVEMQPPQTAGDLQQFLCAMNWMRQSIPEYNRLTSGLYAVLEEAMKAAGSRKKVKLAKFPLDQIGWGDPQLADLAAVKAALLKMVPLAHPSPTAEVCLYTDASQDSWGAVATQLEPGEVQLPLEQQHHHPLAFLSGRFVGTSSRWPTIEKEAYAIVEATRRLEYLLLRPGGFRLYTDHRNLVYIFAPYGPDTAIARYQADKLQRWALSLLSFTYVIEHVPGEANVWGDLLSRWGATKMPTAATIGARMSRLAAVERVSPLEAVDFVWPSEDEIRAAQLARRAKDSMEPSQPPLCWSDDRQLFLLADERVWIPDDAVELQLRLCVVAHAGAAGHRGAKTTAKALEDLFSWRSLRKDVAVFVSECMHCMATATGKIPRPLGETLRATKPNEQLHFDFLSMAEGAGGLKYVLVLKDNMSGYVELVACVQATSDEVYQSLLDWFKRFGVVRQWVFDQGAHFRNQVFAELQRALGAHHHFTTAYTPWANGTVEVVNREVLKAVKALLSERRLRVEDWPRVLPVVQGALNQMPADRLNGKSPLTAFTALPGGAQLASILHSREAVTTTVDWVDTQVREHLETVRAALDGMHAEMTAASEKRKRAARERVARRQGLTLPRFTEGDFVLAATATGKSGNKLALVWRGLKRIVRALNDYTFEVQDLIEPYAITIRHAARLQLYREAARGQVEELTEQAIHGEGGHLVEALRACRLSPDTQQWELQVK</sequence>
<feature type="compositionally biased region" description="Gly residues" evidence="7">
    <location>
        <begin position="70"/>
        <end position="103"/>
    </location>
</feature>
<reference evidence="11 12" key="1">
    <citation type="submission" date="2018-08" db="EMBL/GenBank/DDBJ databases">
        <title>Genomic investigation of the strawberry pathogen Phytophthora fragariae indicates pathogenicity is determined by transcriptional variation in three key races.</title>
        <authorList>
            <person name="Adams T.M."/>
            <person name="Armitage A.D."/>
            <person name="Sobczyk M.K."/>
            <person name="Bates H.J."/>
            <person name="Dunwell J.M."/>
            <person name="Nellist C.F."/>
            <person name="Harrison R.J."/>
        </authorList>
    </citation>
    <scope>NUCLEOTIDE SEQUENCE [LARGE SCALE GENOMIC DNA]</scope>
    <source>
        <strain evidence="11 12">NOV-71</strain>
    </source>
</reference>
<dbReference type="GO" id="GO:0003676">
    <property type="term" value="F:nucleic acid binding"/>
    <property type="evidence" value="ECO:0007669"/>
    <property type="project" value="InterPro"/>
</dbReference>
<dbReference type="GO" id="GO:0015074">
    <property type="term" value="P:DNA integration"/>
    <property type="evidence" value="ECO:0007669"/>
    <property type="project" value="InterPro"/>
</dbReference>
<evidence type="ECO:0000256" key="7">
    <source>
        <dbReference type="SAM" id="MobiDB-lite"/>
    </source>
</evidence>
<dbReference type="InterPro" id="IPR041373">
    <property type="entry name" value="RT_RNaseH"/>
</dbReference>
<gene>
    <name evidence="11" type="ORF">PF007_g26942</name>
</gene>
<dbReference type="SUPFAM" id="SSF53098">
    <property type="entry name" value="Ribonuclease H-like"/>
    <property type="match status" value="1"/>
</dbReference>
<keyword evidence="3" id="KW-0540">Nuclease</keyword>
<evidence type="ECO:0000313" key="11">
    <source>
        <dbReference type="EMBL" id="KAE9070432.1"/>
    </source>
</evidence>
<dbReference type="Pfam" id="PF17917">
    <property type="entry name" value="RT_RNaseH"/>
    <property type="match status" value="1"/>
</dbReference>
<dbReference type="SUPFAM" id="SSF56672">
    <property type="entry name" value="DNA/RNA polymerases"/>
    <property type="match status" value="1"/>
</dbReference>
<dbReference type="Pfam" id="PF00078">
    <property type="entry name" value="RVT_1"/>
    <property type="match status" value="1"/>
</dbReference>